<dbReference type="FunFam" id="3.40.1350.100:FF:000002">
    <property type="entry name" value="Protein TIC 22-like, chloroplastic"/>
    <property type="match status" value="1"/>
</dbReference>
<proteinExistence type="predicted"/>
<organism evidence="4 5">
    <name type="scientific">Lupinus albus</name>
    <name type="common">White lupine</name>
    <name type="synonym">Lupinus termis</name>
    <dbReference type="NCBI Taxonomy" id="3870"/>
    <lineage>
        <taxon>Eukaryota</taxon>
        <taxon>Viridiplantae</taxon>
        <taxon>Streptophyta</taxon>
        <taxon>Embryophyta</taxon>
        <taxon>Tracheophyta</taxon>
        <taxon>Spermatophyta</taxon>
        <taxon>Magnoliopsida</taxon>
        <taxon>eudicotyledons</taxon>
        <taxon>Gunneridae</taxon>
        <taxon>Pentapetalae</taxon>
        <taxon>rosids</taxon>
        <taxon>fabids</taxon>
        <taxon>Fabales</taxon>
        <taxon>Fabaceae</taxon>
        <taxon>Papilionoideae</taxon>
        <taxon>50 kb inversion clade</taxon>
        <taxon>genistoids sensu lato</taxon>
        <taxon>core genistoids</taxon>
        <taxon>Genisteae</taxon>
        <taxon>Lupinus</taxon>
    </lineage>
</organism>
<evidence type="ECO:0000256" key="3">
    <source>
        <dbReference type="ARBA" id="ARBA00022640"/>
    </source>
</evidence>
<dbReference type="Gene3D" id="3.40.1350.100">
    <property type="match status" value="2"/>
</dbReference>
<comment type="caution">
    <text evidence="4">The sequence shown here is derived from an EMBL/GenBank/DDBJ whole genome shotgun (WGS) entry which is preliminary data.</text>
</comment>
<evidence type="ECO:0000313" key="4">
    <source>
        <dbReference type="EMBL" id="KAE9603018.1"/>
    </source>
</evidence>
<evidence type="ECO:0000313" key="5">
    <source>
        <dbReference type="Proteomes" id="UP000447434"/>
    </source>
</evidence>
<keyword evidence="2" id="KW-0150">Chloroplast</keyword>
<dbReference type="EMBL" id="WOCE01000012">
    <property type="protein sequence ID" value="KAE9603018.1"/>
    <property type="molecule type" value="Genomic_DNA"/>
</dbReference>
<dbReference type="Pfam" id="PF04278">
    <property type="entry name" value="Tic22"/>
    <property type="match status" value="1"/>
</dbReference>
<dbReference type="AlphaFoldDB" id="A0A6A5LZL5"/>
<dbReference type="InterPro" id="IPR007378">
    <property type="entry name" value="Tic22-like"/>
</dbReference>
<dbReference type="Proteomes" id="UP000447434">
    <property type="component" value="Chromosome 12"/>
</dbReference>
<accession>A0A6A5LZL5</accession>
<dbReference type="PANTHER" id="PTHR33926:SF1">
    <property type="entry name" value="PROTEIN TIC 22-LIKE, CHLOROPLASTIC"/>
    <property type="match status" value="1"/>
</dbReference>
<dbReference type="GO" id="GO:0015031">
    <property type="term" value="P:protein transport"/>
    <property type="evidence" value="ECO:0007669"/>
    <property type="project" value="InterPro"/>
</dbReference>
<gene>
    <name evidence="4" type="ORF">Lalb_Chr12g0205811</name>
</gene>
<comment type="subcellular location">
    <subcellularLocation>
        <location evidence="1">Plastid</location>
        <location evidence="1">Chloroplast</location>
    </subcellularLocation>
</comment>
<keyword evidence="5" id="KW-1185">Reference proteome</keyword>
<evidence type="ECO:0000256" key="2">
    <source>
        <dbReference type="ARBA" id="ARBA00022528"/>
    </source>
</evidence>
<keyword evidence="3" id="KW-0934">Plastid</keyword>
<reference evidence="5" key="1">
    <citation type="journal article" date="2020" name="Nat. Commun.">
        <title>Genome sequence of the cluster root forming white lupin.</title>
        <authorList>
            <person name="Hufnagel B."/>
            <person name="Marques A."/>
            <person name="Soriano A."/>
            <person name="Marques L."/>
            <person name="Divol F."/>
            <person name="Doumas P."/>
            <person name="Sallet E."/>
            <person name="Mancinotti D."/>
            <person name="Carrere S."/>
            <person name="Marande W."/>
            <person name="Arribat S."/>
            <person name="Keller J."/>
            <person name="Huneau C."/>
            <person name="Blein T."/>
            <person name="Aime D."/>
            <person name="Laguerre M."/>
            <person name="Taylor J."/>
            <person name="Schubert V."/>
            <person name="Nelson M."/>
            <person name="Geu-Flores F."/>
            <person name="Crespi M."/>
            <person name="Gallardo-Guerrero K."/>
            <person name="Delaux P.-M."/>
            <person name="Salse J."/>
            <person name="Berges H."/>
            <person name="Guyot R."/>
            <person name="Gouzy J."/>
            <person name="Peret B."/>
        </authorList>
    </citation>
    <scope>NUCLEOTIDE SEQUENCE [LARGE SCALE GENOMIC DNA]</scope>
    <source>
        <strain evidence="5">cv. Amiga</strain>
    </source>
</reference>
<evidence type="ECO:0000256" key="1">
    <source>
        <dbReference type="ARBA" id="ARBA00004229"/>
    </source>
</evidence>
<dbReference type="OrthoDB" id="196308at2759"/>
<dbReference type="PANTHER" id="PTHR33926">
    <property type="entry name" value="PROTEIN TIC 22, CHLOROPLASTIC"/>
    <property type="match status" value="1"/>
</dbReference>
<dbReference type="GO" id="GO:0009507">
    <property type="term" value="C:chloroplast"/>
    <property type="evidence" value="ECO:0007669"/>
    <property type="project" value="UniProtKB-SubCell"/>
</dbReference>
<protein>
    <submittedName>
        <fullName evidence="4">Uncharacterized protein</fullName>
    </submittedName>
</protein>
<sequence>MNFDNYKSNFHKAITDLQRHFSNLTHHPQPPPSFTFQNPLSVNPPWARVAQNLKPFRKPLSAEEIEDRLDGIPVYALSNPEEEFMLVSGSSTGKNLGLFCFKQEDAESLLNQVTVIDPHMRHGSKVVAVALNKVFQLKVNGVAFRLIPEHTQVQNALREREKLGLPADSFSGVPVFQSKSLILKSQKKRYRPLFFRKEDLEKSLERASRDQNQLNPALRQGDIQVAVLEDIIKEMKDNYTMDWDDAIFIPPGFDVSTDPNQQ</sequence>
<name>A0A6A5LZL5_LUPAL</name>